<dbReference type="GO" id="GO:0022857">
    <property type="term" value="F:transmembrane transporter activity"/>
    <property type="evidence" value="ECO:0007669"/>
    <property type="project" value="InterPro"/>
</dbReference>
<dbReference type="InterPro" id="IPR020846">
    <property type="entry name" value="MFS_dom"/>
</dbReference>
<dbReference type="EMBL" id="NTFH01000005">
    <property type="protein sequence ID" value="PHQ15715.1"/>
    <property type="molecule type" value="Genomic_DNA"/>
</dbReference>
<evidence type="ECO:0000256" key="4">
    <source>
        <dbReference type="ARBA" id="ARBA00023136"/>
    </source>
</evidence>
<dbReference type="SUPFAM" id="SSF103473">
    <property type="entry name" value="MFS general substrate transporter"/>
    <property type="match status" value="1"/>
</dbReference>
<feature type="transmembrane region" description="Helical" evidence="5">
    <location>
        <begin position="30"/>
        <end position="49"/>
    </location>
</feature>
<dbReference type="AlphaFoldDB" id="A0A2G1UMP9"/>
<name>A0A2G1UMP9_9GAMM</name>
<dbReference type="InterPro" id="IPR001958">
    <property type="entry name" value="Tet-R_TetA/multi-R_MdtG-like"/>
</dbReference>
<evidence type="ECO:0000256" key="1">
    <source>
        <dbReference type="ARBA" id="ARBA00004141"/>
    </source>
</evidence>
<evidence type="ECO:0000259" key="6">
    <source>
        <dbReference type="PROSITE" id="PS50850"/>
    </source>
</evidence>
<keyword evidence="4 5" id="KW-0472">Membrane</keyword>
<feature type="transmembrane region" description="Helical" evidence="5">
    <location>
        <begin position="127"/>
        <end position="145"/>
    </location>
</feature>
<feature type="domain" description="Major facilitator superfamily (MFS) profile" evidence="6">
    <location>
        <begin position="4"/>
        <end position="378"/>
    </location>
</feature>
<dbReference type="PROSITE" id="PS50850">
    <property type="entry name" value="MFS"/>
    <property type="match status" value="1"/>
</dbReference>
<dbReference type="RefSeq" id="WP_099613820.1">
    <property type="nucleotide sequence ID" value="NZ_KZ319369.1"/>
</dbReference>
<comment type="subcellular location">
    <subcellularLocation>
        <location evidence="1">Membrane</location>
        <topology evidence="1">Multi-pass membrane protein</topology>
    </subcellularLocation>
</comment>
<evidence type="ECO:0000256" key="3">
    <source>
        <dbReference type="ARBA" id="ARBA00022989"/>
    </source>
</evidence>
<gene>
    <name evidence="7" type="ORF">CLH61_06065</name>
</gene>
<evidence type="ECO:0000256" key="5">
    <source>
        <dbReference type="SAM" id="Phobius"/>
    </source>
</evidence>
<keyword evidence="3 5" id="KW-1133">Transmembrane helix</keyword>
<feature type="transmembrane region" description="Helical" evidence="5">
    <location>
        <begin position="266"/>
        <end position="283"/>
    </location>
</feature>
<feature type="transmembrane region" description="Helical" evidence="5">
    <location>
        <begin position="208"/>
        <end position="230"/>
    </location>
</feature>
<dbReference type="InterPro" id="IPR011701">
    <property type="entry name" value="MFS"/>
</dbReference>
<feature type="transmembrane region" description="Helical" evidence="5">
    <location>
        <begin position="289"/>
        <end position="313"/>
    </location>
</feature>
<keyword evidence="8" id="KW-1185">Reference proteome</keyword>
<evidence type="ECO:0000313" key="7">
    <source>
        <dbReference type="EMBL" id="PHQ15715.1"/>
    </source>
</evidence>
<proteinExistence type="predicted"/>
<feature type="transmembrane region" description="Helical" evidence="5">
    <location>
        <begin position="70"/>
        <end position="88"/>
    </location>
</feature>
<feature type="transmembrane region" description="Helical" evidence="5">
    <location>
        <begin position="325"/>
        <end position="348"/>
    </location>
</feature>
<feature type="transmembrane region" description="Helical" evidence="5">
    <location>
        <begin position="236"/>
        <end position="254"/>
    </location>
</feature>
<protein>
    <recommendedName>
        <fullName evidence="6">Major facilitator superfamily (MFS) profile domain-containing protein</fullName>
    </recommendedName>
</protein>
<organism evidence="7 8">
    <name type="scientific">Marinobacter profundi</name>
    <dbReference type="NCBI Taxonomy" id="2666256"/>
    <lineage>
        <taxon>Bacteria</taxon>
        <taxon>Pseudomonadati</taxon>
        <taxon>Pseudomonadota</taxon>
        <taxon>Gammaproteobacteria</taxon>
        <taxon>Pseudomonadales</taxon>
        <taxon>Marinobacteraceae</taxon>
        <taxon>Marinobacter</taxon>
    </lineage>
</organism>
<dbReference type="Pfam" id="PF07690">
    <property type="entry name" value="MFS_1"/>
    <property type="match status" value="2"/>
</dbReference>
<dbReference type="PANTHER" id="PTHR23531">
    <property type="entry name" value="QUINOLENE RESISTANCE PROTEIN NORA"/>
    <property type="match status" value="1"/>
</dbReference>
<dbReference type="PANTHER" id="PTHR23531:SF1">
    <property type="entry name" value="QUINOLENE RESISTANCE PROTEIN NORA"/>
    <property type="match status" value="1"/>
</dbReference>
<feature type="transmembrane region" description="Helical" evidence="5">
    <location>
        <begin position="157"/>
        <end position="179"/>
    </location>
</feature>
<reference evidence="7 8" key="1">
    <citation type="submission" date="2017-09" db="EMBL/GenBank/DDBJ databases">
        <title>The draft genome sequences of Marinobacter sp. PWS21.</title>
        <authorList>
            <person name="Cao J."/>
        </authorList>
    </citation>
    <scope>NUCLEOTIDE SEQUENCE [LARGE SCALE GENOMIC DNA]</scope>
    <source>
        <strain evidence="7 8">PWS21</strain>
    </source>
</reference>
<evidence type="ECO:0000313" key="8">
    <source>
        <dbReference type="Proteomes" id="UP000231409"/>
    </source>
</evidence>
<dbReference type="GO" id="GO:0016020">
    <property type="term" value="C:membrane"/>
    <property type="evidence" value="ECO:0007669"/>
    <property type="project" value="UniProtKB-SubCell"/>
</dbReference>
<accession>A0A2G1UMP9</accession>
<evidence type="ECO:0000256" key="2">
    <source>
        <dbReference type="ARBA" id="ARBA00022692"/>
    </source>
</evidence>
<comment type="caution">
    <text evidence="7">The sequence shown here is derived from an EMBL/GenBank/DDBJ whole genome shotgun (WGS) entry which is preliminary data.</text>
</comment>
<dbReference type="Proteomes" id="UP000231409">
    <property type="component" value="Unassembled WGS sequence"/>
</dbReference>
<dbReference type="Gene3D" id="1.20.1250.20">
    <property type="entry name" value="MFS general substrate transporter like domains"/>
    <property type="match status" value="2"/>
</dbReference>
<keyword evidence="2 5" id="KW-0812">Transmembrane</keyword>
<feature type="transmembrane region" description="Helical" evidence="5">
    <location>
        <begin position="100"/>
        <end position="120"/>
    </location>
</feature>
<sequence>MNRSFLIVICLTVAVNAGMGLIVPILPTFLQDYGFSIAGLSLPFVSLIVGRMLSKTWAAQIIALLSNKTTLVVSFVLYALVFACYPLVETASAFVALRFFEGIVEGISIICLTDLAIVLSRENRGKLMGIFGSSFGIGFVVGPLLGGICFELGGTGAMFAAGSVMGGLAAAASLLIPAIDQVPQKKRGAWLLPSASHMKFLPEYGPSIIRRAVFFSFMMVLPLFVTAQLGLKPTEVALYFTASAVISASLMPFTGKLADRFAPEKILALSLPLMALLIMLFGVSDNVFVFTSLFLAESLAFAFMLPAGMKVFADVVDGHPERTDIVSSFGGLTEALTLLLALLIPWLYSQDPQITWVAIGMTCVLSALPFIRRSLGTKDTLVPADTETGQI</sequence>
<feature type="transmembrane region" description="Helical" evidence="5">
    <location>
        <begin position="354"/>
        <end position="371"/>
    </location>
</feature>
<dbReference type="InterPro" id="IPR036259">
    <property type="entry name" value="MFS_trans_sf"/>
</dbReference>
<dbReference type="InterPro" id="IPR052714">
    <property type="entry name" value="MFS_Exporter"/>
</dbReference>
<dbReference type="PRINTS" id="PR01035">
    <property type="entry name" value="TCRTETA"/>
</dbReference>